<dbReference type="InterPro" id="IPR039331">
    <property type="entry name" value="PAPs-like"/>
</dbReference>
<comment type="cofactor">
    <cofactor evidence="2">
        <name>Zn(2+)</name>
        <dbReference type="ChEBI" id="CHEBI:29105"/>
    </cofactor>
</comment>
<sequence>MAAAIWFLIALSVYIAGPCNGGVTSYYVRKSSPSVDMPIEHFPPPSGHNVPEQVHITQGDHDGRSVIVSWVTPRKAHSHVVKHWAADKCNHKHKTHASTTTYTYHKYKSGFIHHATIKRLEYDTKYFYEVGHGHETRQFFFTTPPKEGPDVPYTFGIIGDLGQTYDSNSTLEHYMSNPKGQAVLFLGDLSYADHYAYHDNRRWDVWGRFVEKSTAYQPWIWTAGNHELDYGPEFGEPVPFKSYMHRYHVPYKASKSTSPLWYSIKRASAYVIVLSSYSAYGTYTPQYNWLQEELPKVNRSETPWLIILVHSPWYNSNNYHFKEGESMRVMFEPWLVHYKVDMVLSGHVHSYERSERVSNVKYNITDGLCTPVKDPSAPIYLTLGDGGNIEGLANSFTEPQPSYSAFREASFGHATLEIKNRTHAYYTWHRNHDNEPVAADSLWIHNRIWYPEEED</sequence>
<evidence type="ECO:0000256" key="3">
    <source>
        <dbReference type="ARBA" id="ARBA00001962"/>
    </source>
</evidence>
<feature type="domain" description="Calcineurin-like phosphoesterase" evidence="12">
    <location>
        <begin position="154"/>
        <end position="351"/>
    </location>
</feature>
<dbReference type="GO" id="GO:0046872">
    <property type="term" value="F:metal ion binding"/>
    <property type="evidence" value="ECO:0007669"/>
    <property type="project" value="UniProtKB-KW"/>
</dbReference>
<keyword evidence="10" id="KW-0325">Glycoprotein</keyword>
<keyword evidence="9" id="KW-0408">Iron</keyword>
<evidence type="ECO:0000256" key="1">
    <source>
        <dbReference type="ARBA" id="ARBA00000032"/>
    </source>
</evidence>
<name>A0A7J7CPJ9_TRIWF</name>
<evidence type="ECO:0000256" key="8">
    <source>
        <dbReference type="ARBA" id="ARBA00022833"/>
    </source>
</evidence>
<protein>
    <recommendedName>
        <fullName evidence="11">Purple acid phosphatase</fullName>
        <ecNumber evidence="11">3.1.3.2</ecNumber>
    </recommendedName>
</protein>
<feature type="domain" description="Purple acid phosphatase N-terminal" evidence="14">
    <location>
        <begin position="51"/>
        <end position="143"/>
    </location>
</feature>
<dbReference type="GO" id="GO:0003993">
    <property type="term" value="F:acid phosphatase activity"/>
    <property type="evidence" value="ECO:0007669"/>
    <property type="project" value="UniProtKB-EC"/>
</dbReference>
<feature type="signal peptide" evidence="11">
    <location>
        <begin position="1"/>
        <end position="21"/>
    </location>
</feature>
<dbReference type="InParanoid" id="A0A7J7CPJ9"/>
<keyword evidence="7 11" id="KW-0378">Hydrolase</keyword>
<dbReference type="SUPFAM" id="SSF56300">
    <property type="entry name" value="Metallo-dependent phosphatases"/>
    <property type="match status" value="1"/>
</dbReference>
<dbReference type="InterPro" id="IPR004843">
    <property type="entry name" value="Calcineurin-like_PHP"/>
</dbReference>
<dbReference type="FunFam" id="2.60.40.380:FF:000001">
    <property type="entry name" value="Fe(3+)-Zn(2+) purple acid phosphatase"/>
    <property type="match status" value="1"/>
</dbReference>
<reference evidence="15 16" key="1">
    <citation type="journal article" date="2020" name="Nat. Commun.">
        <title>Genome of Tripterygium wilfordii and identification of cytochrome P450 involved in triptolide biosynthesis.</title>
        <authorList>
            <person name="Tu L."/>
            <person name="Su P."/>
            <person name="Zhang Z."/>
            <person name="Gao L."/>
            <person name="Wang J."/>
            <person name="Hu T."/>
            <person name="Zhou J."/>
            <person name="Zhang Y."/>
            <person name="Zhao Y."/>
            <person name="Liu Y."/>
            <person name="Song Y."/>
            <person name="Tong Y."/>
            <person name="Lu Y."/>
            <person name="Yang J."/>
            <person name="Xu C."/>
            <person name="Jia M."/>
            <person name="Peters R.J."/>
            <person name="Huang L."/>
            <person name="Gao W."/>
        </authorList>
    </citation>
    <scope>NUCLEOTIDE SEQUENCE [LARGE SCALE GENOMIC DNA]</scope>
    <source>
        <strain evidence="16">cv. XIE 37</strain>
        <tissue evidence="15">Leaf</tissue>
    </source>
</reference>
<dbReference type="Pfam" id="PF16656">
    <property type="entry name" value="Pur_ac_phosph_N"/>
    <property type="match status" value="1"/>
</dbReference>
<feature type="domain" description="Purple acid phosphatase C-terminal" evidence="13">
    <location>
        <begin position="377"/>
        <end position="435"/>
    </location>
</feature>
<dbReference type="Pfam" id="PF14008">
    <property type="entry name" value="Metallophos_C"/>
    <property type="match status" value="1"/>
</dbReference>
<keyword evidence="16" id="KW-1185">Reference proteome</keyword>
<comment type="caution">
    <text evidence="15">The sequence shown here is derived from an EMBL/GenBank/DDBJ whole genome shotgun (WGS) entry which is preliminary data.</text>
</comment>
<dbReference type="SUPFAM" id="SSF49363">
    <property type="entry name" value="Purple acid phosphatase, N-terminal domain"/>
    <property type="match status" value="1"/>
</dbReference>
<dbReference type="Gene3D" id="3.60.21.10">
    <property type="match status" value="1"/>
</dbReference>
<dbReference type="Gene3D" id="2.60.40.380">
    <property type="entry name" value="Purple acid phosphatase-like, N-terminal"/>
    <property type="match status" value="1"/>
</dbReference>
<feature type="chain" id="PRO_5029938371" description="Purple acid phosphatase" evidence="11">
    <location>
        <begin position="22"/>
        <end position="455"/>
    </location>
</feature>
<evidence type="ECO:0000256" key="11">
    <source>
        <dbReference type="RuleBase" id="RU361203"/>
    </source>
</evidence>
<evidence type="ECO:0000256" key="6">
    <source>
        <dbReference type="ARBA" id="ARBA00022729"/>
    </source>
</evidence>
<dbReference type="InterPro" id="IPR029052">
    <property type="entry name" value="Metallo-depent_PP-like"/>
</dbReference>
<evidence type="ECO:0000313" key="15">
    <source>
        <dbReference type="EMBL" id="KAF5735991.1"/>
    </source>
</evidence>
<dbReference type="PANTHER" id="PTHR22953">
    <property type="entry name" value="ACID PHOSPHATASE RELATED"/>
    <property type="match status" value="1"/>
</dbReference>
<evidence type="ECO:0000313" key="16">
    <source>
        <dbReference type="Proteomes" id="UP000593562"/>
    </source>
</evidence>
<dbReference type="AlphaFoldDB" id="A0A7J7CPJ9"/>
<dbReference type="InterPro" id="IPR015914">
    <property type="entry name" value="PAPs_N"/>
</dbReference>
<keyword evidence="6 11" id="KW-0732">Signal</keyword>
<dbReference type="InterPro" id="IPR008963">
    <property type="entry name" value="Purple_acid_Pase-like_N"/>
</dbReference>
<evidence type="ECO:0000256" key="4">
    <source>
        <dbReference type="ARBA" id="ARBA00008723"/>
    </source>
</evidence>
<dbReference type="PANTHER" id="PTHR22953:SF120">
    <property type="entry name" value="PURPLE ACID PHOSPHATASE 11-RELATED"/>
    <property type="match status" value="1"/>
</dbReference>
<dbReference type="EC" id="3.1.3.2" evidence="11"/>
<comment type="catalytic activity">
    <reaction evidence="1 11">
        <text>a phosphate monoester + H2O = an alcohol + phosphate</text>
        <dbReference type="Rhea" id="RHEA:15017"/>
        <dbReference type="ChEBI" id="CHEBI:15377"/>
        <dbReference type="ChEBI" id="CHEBI:30879"/>
        <dbReference type="ChEBI" id="CHEBI:43474"/>
        <dbReference type="ChEBI" id="CHEBI:67140"/>
        <dbReference type="EC" id="3.1.3.2"/>
    </reaction>
</comment>
<keyword evidence="8" id="KW-0862">Zinc</keyword>
<dbReference type="InterPro" id="IPR041792">
    <property type="entry name" value="MPP_PAP"/>
</dbReference>
<evidence type="ECO:0000259" key="14">
    <source>
        <dbReference type="Pfam" id="PF16656"/>
    </source>
</evidence>
<evidence type="ECO:0000259" key="12">
    <source>
        <dbReference type="Pfam" id="PF00149"/>
    </source>
</evidence>
<evidence type="ECO:0000256" key="5">
    <source>
        <dbReference type="ARBA" id="ARBA00022723"/>
    </source>
</evidence>
<dbReference type="Proteomes" id="UP000593562">
    <property type="component" value="Unassembled WGS sequence"/>
</dbReference>
<dbReference type="FunCoup" id="A0A7J7CPJ9">
    <property type="interactions" value="57"/>
</dbReference>
<dbReference type="InterPro" id="IPR025733">
    <property type="entry name" value="PAPs_C"/>
</dbReference>
<evidence type="ECO:0000259" key="13">
    <source>
        <dbReference type="Pfam" id="PF14008"/>
    </source>
</evidence>
<gene>
    <name evidence="15" type="ORF">HS088_TW14G00121</name>
</gene>
<keyword evidence="5" id="KW-0479">Metal-binding</keyword>
<accession>A0A7J7CPJ9</accession>
<evidence type="ECO:0000256" key="9">
    <source>
        <dbReference type="ARBA" id="ARBA00023004"/>
    </source>
</evidence>
<dbReference type="FunFam" id="3.60.21.10:FF:000034">
    <property type="entry name" value="Fe(3+)-Zn(2+) purple acid phosphatase"/>
    <property type="match status" value="1"/>
</dbReference>
<dbReference type="EMBL" id="JAAARO010000014">
    <property type="protein sequence ID" value="KAF5735991.1"/>
    <property type="molecule type" value="Genomic_DNA"/>
</dbReference>
<evidence type="ECO:0000256" key="10">
    <source>
        <dbReference type="ARBA" id="ARBA00023180"/>
    </source>
</evidence>
<organism evidence="15 16">
    <name type="scientific">Tripterygium wilfordii</name>
    <name type="common">Thunder God vine</name>
    <dbReference type="NCBI Taxonomy" id="458696"/>
    <lineage>
        <taxon>Eukaryota</taxon>
        <taxon>Viridiplantae</taxon>
        <taxon>Streptophyta</taxon>
        <taxon>Embryophyta</taxon>
        <taxon>Tracheophyta</taxon>
        <taxon>Spermatophyta</taxon>
        <taxon>Magnoliopsida</taxon>
        <taxon>eudicotyledons</taxon>
        <taxon>Gunneridae</taxon>
        <taxon>Pentapetalae</taxon>
        <taxon>rosids</taxon>
        <taxon>fabids</taxon>
        <taxon>Celastrales</taxon>
        <taxon>Celastraceae</taxon>
        <taxon>Tripterygium</taxon>
    </lineage>
</organism>
<dbReference type="OrthoDB" id="45007at2759"/>
<comment type="cofactor">
    <cofactor evidence="3">
        <name>Fe cation</name>
        <dbReference type="ChEBI" id="CHEBI:24875"/>
    </cofactor>
</comment>
<dbReference type="CDD" id="cd00839">
    <property type="entry name" value="MPP_PAPs"/>
    <property type="match status" value="1"/>
</dbReference>
<dbReference type="Pfam" id="PF00149">
    <property type="entry name" value="Metallophos"/>
    <property type="match status" value="1"/>
</dbReference>
<comment type="similarity">
    <text evidence="4 11">Belongs to the metallophosphoesterase superfamily. Purple acid phosphatase family.</text>
</comment>
<evidence type="ECO:0000256" key="7">
    <source>
        <dbReference type="ARBA" id="ARBA00022801"/>
    </source>
</evidence>
<evidence type="ECO:0000256" key="2">
    <source>
        <dbReference type="ARBA" id="ARBA00001947"/>
    </source>
</evidence>
<proteinExistence type="inferred from homology"/>